<evidence type="ECO:0000313" key="10">
    <source>
        <dbReference type="EMBL" id="CAI2718525.1"/>
    </source>
</evidence>
<dbReference type="PANTHER" id="PTHR30489:SF0">
    <property type="entry name" value="LIPOPROTEIN-RELEASING SYSTEM TRANSMEMBRANE PROTEIN LOLE"/>
    <property type="match status" value="1"/>
</dbReference>
<keyword evidence="11" id="KW-1185">Reference proteome</keyword>
<name>A0ABM9HEL0_9BACT</name>
<protein>
    <submittedName>
        <fullName evidence="10">FtsX-like permease family protein</fullName>
    </submittedName>
</protein>
<evidence type="ECO:0000256" key="3">
    <source>
        <dbReference type="ARBA" id="ARBA00022475"/>
    </source>
</evidence>
<gene>
    <name evidence="10" type="ORF">NSPWAT_1666</name>
</gene>
<evidence type="ECO:0000256" key="2">
    <source>
        <dbReference type="ARBA" id="ARBA00005236"/>
    </source>
</evidence>
<dbReference type="RefSeq" id="WP_282011420.1">
    <property type="nucleotide sequence ID" value="NZ_OX336137.1"/>
</dbReference>
<accession>A0ABM9HEL0</accession>
<evidence type="ECO:0000259" key="9">
    <source>
        <dbReference type="Pfam" id="PF12704"/>
    </source>
</evidence>
<keyword evidence="5 7" id="KW-1133">Transmembrane helix</keyword>
<dbReference type="InterPro" id="IPR051447">
    <property type="entry name" value="Lipoprotein-release_system"/>
</dbReference>
<feature type="domain" description="MacB-like periplasmic core" evidence="9">
    <location>
        <begin position="21"/>
        <end position="220"/>
    </location>
</feature>
<feature type="domain" description="ABC3 transporter permease C-terminal" evidence="8">
    <location>
        <begin position="294"/>
        <end position="420"/>
    </location>
</feature>
<keyword evidence="4 7" id="KW-0812">Transmembrane</keyword>
<dbReference type="EMBL" id="OX336137">
    <property type="protein sequence ID" value="CAI2718525.1"/>
    <property type="molecule type" value="Genomic_DNA"/>
</dbReference>
<dbReference type="Pfam" id="PF12704">
    <property type="entry name" value="MacB_PCD"/>
    <property type="match status" value="1"/>
</dbReference>
<dbReference type="InterPro" id="IPR025857">
    <property type="entry name" value="MacB_PCD"/>
</dbReference>
<organism evidence="10 11">
    <name type="scientific">Nitrospina watsonii</name>
    <dbReference type="NCBI Taxonomy" id="1323948"/>
    <lineage>
        <taxon>Bacteria</taxon>
        <taxon>Pseudomonadati</taxon>
        <taxon>Nitrospinota/Tectimicrobiota group</taxon>
        <taxon>Nitrospinota</taxon>
        <taxon>Nitrospinia</taxon>
        <taxon>Nitrospinales</taxon>
        <taxon>Nitrospinaceae</taxon>
        <taxon>Nitrospina</taxon>
    </lineage>
</organism>
<dbReference type="InterPro" id="IPR003838">
    <property type="entry name" value="ABC3_permease_C"/>
</dbReference>
<dbReference type="PANTHER" id="PTHR30489">
    <property type="entry name" value="LIPOPROTEIN-RELEASING SYSTEM TRANSMEMBRANE PROTEIN LOLE"/>
    <property type="match status" value="1"/>
</dbReference>
<evidence type="ECO:0000256" key="7">
    <source>
        <dbReference type="SAM" id="Phobius"/>
    </source>
</evidence>
<feature type="transmembrane region" description="Helical" evidence="7">
    <location>
        <begin position="290"/>
        <end position="314"/>
    </location>
</feature>
<comment type="similarity">
    <text evidence="2">Belongs to the ABC-4 integral membrane protein family. LolC/E subfamily.</text>
</comment>
<proteinExistence type="inferred from homology"/>
<feature type="transmembrane region" description="Helical" evidence="7">
    <location>
        <begin position="335"/>
        <end position="365"/>
    </location>
</feature>
<keyword evidence="3" id="KW-1003">Cell membrane</keyword>
<evidence type="ECO:0000259" key="8">
    <source>
        <dbReference type="Pfam" id="PF02687"/>
    </source>
</evidence>
<evidence type="ECO:0000313" key="11">
    <source>
        <dbReference type="Proteomes" id="UP001157733"/>
    </source>
</evidence>
<evidence type="ECO:0000256" key="4">
    <source>
        <dbReference type="ARBA" id="ARBA00022692"/>
    </source>
</evidence>
<reference evidence="10 11" key="1">
    <citation type="submission" date="2022-09" db="EMBL/GenBank/DDBJ databases">
        <authorList>
            <person name="Kop L."/>
        </authorList>
    </citation>
    <scope>NUCLEOTIDE SEQUENCE [LARGE SCALE GENOMIC DNA]</scope>
    <source>
        <strain evidence="10 11">347</strain>
    </source>
</reference>
<keyword evidence="6 7" id="KW-0472">Membrane</keyword>
<evidence type="ECO:0000256" key="5">
    <source>
        <dbReference type="ARBA" id="ARBA00022989"/>
    </source>
</evidence>
<evidence type="ECO:0000256" key="6">
    <source>
        <dbReference type="ARBA" id="ARBA00023136"/>
    </source>
</evidence>
<comment type="subcellular location">
    <subcellularLocation>
        <location evidence="1">Cell membrane</location>
        <topology evidence="1">Multi-pass membrane protein</topology>
    </subcellularLocation>
</comment>
<feature type="transmembrane region" description="Helical" evidence="7">
    <location>
        <begin position="400"/>
        <end position="419"/>
    </location>
</feature>
<feature type="transmembrane region" description="Helical" evidence="7">
    <location>
        <begin position="20"/>
        <end position="45"/>
    </location>
</feature>
<dbReference type="Proteomes" id="UP001157733">
    <property type="component" value="Chromosome"/>
</dbReference>
<sequence length="433" mass="47726">MMRWILQGIVRDKSRSLFPFLIVTVGVALMVGLLGFMDGIFMGMLDMSAKLDTGHLRVVNKPFYDEEHLIPLDRALAGQAETRKWLEAHSDPRIEWAPRIRWGALMDVPDAQGNTKSQTPITGMAVRLLDPASPERQRLDLEASVIAGRVPEKPGEMLMGYLLAQSLKLKRGDTVTLLGQTFDGGLATDNYTVSGLIRFGVMAMDKKMVLIDLDDAQHTFYMDNMVTDWLGFVPASAPYDRYKDMKQAIQSHLPDLLKDPPPQWAGDDRPIVLTILDQRNIGEIARKFELIRGVIVLIFTFLMVLVLWNAGLLNGIHRYGEMGLRLAMGETHRHLVASLTLEAFAVGVIGSIGGCVVGGLVVFYLQEVGVDMGDALSRSGLMLNDVARGRLTVEGFVRGIVPGMTASVAGSLFASLAIFQRSEANLFRELEVG</sequence>
<dbReference type="Pfam" id="PF02687">
    <property type="entry name" value="FtsX"/>
    <property type="match status" value="1"/>
</dbReference>
<evidence type="ECO:0000256" key="1">
    <source>
        <dbReference type="ARBA" id="ARBA00004651"/>
    </source>
</evidence>